<evidence type="ECO:0000313" key="8">
    <source>
        <dbReference type="Proteomes" id="UP000800093"/>
    </source>
</evidence>
<evidence type="ECO:0000256" key="4">
    <source>
        <dbReference type="ARBA" id="ARBA00023136"/>
    </source>
</evidence>
<dbReference type="PANTHER" id="PTHR14624">
    <property type="entry name" value="DFG10 PROTEIN"/>
    <property type="match status" value="1"/>
</dbReference>
<gene>
    <name evidence="7" type="ORF">CC78DRAFT_215755</name>
</gene>
<evidence type="ECO:0000256" key="1">
    <source>
        <dbReference type="ARBA" id="ARBA00004127"/>
    </source>
</evidence>
<dbReference type="GO" id="GO:0016095">
    <property type="term" value="P:polyprenol catabolic process"/>
    <property type="evidence" value="ECO:0007669"/>
    <property type="project" value="UniProtKB-UniRule"/>
</dbReference>
<comment type="subcellular location">
    <subcellularLocation>
        <location evidence="1">Endomembrane system</location>
        <topology evidence="1">Multi-pass membrane protein</topology>
    </subcellularLocation>
    <subcellularLocation>
        <location evidence="5">Endoplasmic reticulum membrane</location>
    </subcellularLocation>
</comment>
<dbReference type="EC" id="1.3.1.94" evidence="5"/>
<dbReference type="AlphaFoldDB" id="A0A9P4N8I3"/>
<dbReference type="Proteomes" id="UP000800093">
    <property type="component" value="Unassembled WGS sequence"/>
</dbReference>
<comment type="similarity">
    <text evidence="5">Belongs to the steroid 5-alpha reductase family. Polyprenal reductase subfamily.</text>
</comment>
<dbReference type="PANTHER" id="PTHR14624:SF0">
    <property type="entry name" value="POLYPRENOL REDUCTASE"/>
    <property type="match status" value="1"/>
</dbReference>
<keyword evidence="5" id="KW-0521">NADP</keyword>
<sequence length="323" mass="36711">MHAVGLHDPVVLLRAFYLAAAILILVIQAIPALKTRFLSYGSRATPSSSKPPSPSLLKAPFSPLSHFLDSLAAIRVPHRLFTHFYVVSVACSVFWGLRLWRGAFRCGADSSYPFGKPGLRWMTDGQVQLVWLLMLLQGTRRLVESFMYTSSTKSQMWFGHYLLGLLFYVTVNVAIWAEGLPRHWEDVPSTCHPVHFTLPEELQRHWPKATTLLPAILTAHVLQHTYHEYLFCLRTEHSTYQLPAHPMFPNLLCPHYTCEIVIYILLSFLAAPIGQTINWTLMAATVFVAVNLAVTAASTREWYIERFGPENVKGRARIVPWVW</sequence>
<comment type="pathway">
    <text evidence="5">Protein modification; protein glycosylation.</text>
</comment>
<protein>
    <recommendedName>
        <fullName evidence="5">Polyprenal reductase</fullName>
        <ecNumber evidence="5">1.3.1.94</ecNumber>
    </recommendedName>
</protein>
<organism evidence="7 8">
    <name type="scientific">Lojkania enalia</name>
    <dbReference type="NCBI Taxonomy" id="147567"/>
    <lineage>
        <taxon>Eukaryota</taxon>
        <taxon>Fungi</taxon>
        <taxon>Dikarya</taxon>
        <taxon>Ascomycota</taxon>
        <taxon>Pezizomycotina</taxon>
        <taxon>Dothideomycetes</taxon>
        <taxon>Pleosporomycetidae</taxon>
        <taxon>Pleosporales</taxon>
        <taxon>Pleosporales incertae sedis</taxon>
        <taxon>Lojkania</taxon>
    </lineage>
</organism>
<accession>A0A9P4N8I3</accession>
<dbReference type="EMBL" id="ML986612">
    <property type="protein sequence ID" value="KAF2264941.1"/>
    <property type="molecule type" value="Genomic_DNA"/>
</dbReference>
<reference evidence="8" key="1">
    <citation type="journal article" date="2020" name="Stud. Mycol.">
        <title>101 Dothideomycetes genomes: A test case for predicting lifestyles and emergence of pathogens.</title>
        <authorList>
            <person name="Haridas S."/>
            <person name="Albert R."/>
            <person name="Binder M."/>
            <person name="Bloem J."/>
            <person name="LaButti K."/>
            <person name="Salamov A."/>
            <person name="Andreopoulos B."/>
            <person name="Baker S."/>
            <person name="Barry K."/>
            <person name="Bills G."/>
            <person name="Bluhm B."/>
            <person name="Cannon C."/>
            <person name="Castanera R."/>
            <person name="Culley D."/>
            <person name="Daum C."/>
            <person name="Ezra D."/>
            <person name="Gonzalez J."/>
            <person name="Henrissat B."/>
            <person name="Kuo A."/>
            <person name="Liang C."/>
            <person name="Lipzen A."/>
            <person name="Lutzoni F."/>
            <person name="Magnuson J."/>
            <person name="Mondo S."/>
            <person name="Nolan M."/>
            <person name="Ohm R."/>
            <person name="Pangilinan J."/>
            <person name="Park H.-J."/>
            <person name="Ramirez L."/>
            <person name="Alfaro M."/>
            <person name="Sun H."/>
            <person name="Tritt A."/>
            <person name="Yoshinaga Y."/>
            <person name="Zwiers L.-H."/>
            <person name="Turgeon B."/>
            <person name="Goodwin S."/>
            <person name="Spatafora J."/>
            <person name="Crous P."/>
            <person name="Grigoriev I."/>
        </authorList>
    </citation>
    <scope>NUCLEOTIDE SEQUENCE [LARGE SCALE GENOMIC DNA]</scope>
    <source>
        <strain evidence="8">CBS 304.66</strain>
    </source>
</reference>
<evidence type="ECO:0000256" key="5">
    <source>
        <dbReference type="RuleBase" id="RU367081"/>
    </source>
</evidence>
<keyword evidence="3 5" id="KW-1133">Transmembrane helix</keyword>
<evidence type="ECO:0000256" key="2">
    <source>
        <dbReference type="ARBA" id="ARBA00022692"/>
    </source>
</evidence>
<dbReference type="PROSITE" id="PS50244">
    <property type="entry name" value="S5A_REDUCTASE"/>
    <property type="match status" value="1"/>
</dbReference>
<dbReference type="GO" id="GO:0006488">
    <property type="term" value="P:dolichol-linked oligosaccharide biosynthetic process"/>
    <property type="evidence" value="ECO:0007669"/>
    <property type="project" value="UniProtKB-UniRule"/>
</dbReference>
<feature type="transmembrane region" description="Helical" evidence="5">
    <location>
        <begin position="277"/>
        <end position="297"/>
    </location>
</feature>
<evidence type="ECO:0000313" key="7">
    <source>
        <dbReference type="EMBL" id="KAF2264941.1"/>
    </source>
</evidence>
<name>A0A9P4N8I3_9PLEO</name>
<dbReference type="InterPro" id="IPR001104">
    <property type="entry name" value="3-oxo-5_a-steroid_4-DH_C"/>
</dbReference>
<comment type="caution">
    <text evidence="5">Lacks conserved residue(s) required for the propagation of feature annotation.</text>
</comment>
<feature type="domain" description="3-oxo-5-alpha-steroid 4-dehydrogenase C-terminal" evidence="6">
    <location>
        <begin position="210"/>
        <end position="323"/>
    </location>
</feature>
<dbReference type="GO" id="GO:0102389">
    <property type="term" value="F:polyprenol reductase activity"/>
    <property type="evidence" value="ECO:0007669"/>
    <property type="project" value="UniProtKB-UniRule"/>
</dbReference>
<proteinExistence type="inferred from homology"/>
<dbReference type="Pfam" id="PF02544">
    <property type="entry name" value="Steroid_dh"/>
    <property type="match status" value="1"/>
</dbReference>
<keyword evidence="8" id="KW-1185">Reference proteome</keyword>
<keyword evidence="2 5" id="KW-0812">Transmembrane</keyword>
<keyword evidence="5" id="KW-0256">Endoplasmic reticulum</keyword>
<feature type="transmembrane region" description="Helical" evidence="5">
    <location>
        <begin position="12"/>
        <end position="33"/>
    </location>
</feature>
<comment type="function">
    <text evidence="5">Plays a key role in early steps of protein N-linked glycosylation by being involved in the conversion of polyprenol into dolichol. Acts as a polyprenal reductase that mediates the reduction of polyprenal into dolichal in a NADP-dependent mechanism. Dolichols are required for the synthesis of dolichol-linked monosaccharides and the oligosaccharide precursor used for N-glycosylation.</text>
</comment>
<dbReference type="GO" id="GO:0005789">
    <property type="term" value="C:endoplasmic reticulum membrane"/>
    <property type="evidence" value="ECO:0007669"/>
    <property type="project" value="UniProtKB-SubCell"/>
</dbReference>
<dbReference type="GO" id="GO:0003865">
    <property type="term" value="F:3-oxo-5-alpha-steroid 4-dehydrogenase activity"/>
    <property type="evidence" value="ECO:0007669"/>
    <property type="project" value="TreeGrafter"/>
</dbReference>
<evidence type="ECO:0000259" key="6">
    <source>
        <dbReference type="Pfam" id="PF02544"/>
    </source>
</evidence>
<keyword evidence="4 5" id="KW-0472">Membrane</keyword>
<feature type="transmembrane region" description="Helical" evidence="5">
    <location>
        <begin position="157"/>
        <end position="177"/>
    </location>
</feature>
<comment type="catalytic activity">
    <reaction evidence="5">
        <text>a di-trans,poly-cis-dolichal + NADP(+) = a di-trans,poly-cis-polyprenal + NADPH + H(+)</text>
        <dbReference type="Rhea" id="RHEA:80727"/>
        <dbReference type="Rhea" id="RHEA-COMP:19536"/>
        <dbReference type="Rhea" id="RHEA-COMP:19537"/>
        <dbReference type="ChEBI" id="CHEBI:15378"/>
        <dbReference type="ChEBI" id="CHEBI:57783"/>
        <dbReference type="ChEBI" id="CHEBI:58349"/>
        <dbReference type="ChEBI" id="CHEBI:231623"/>
        <dbReference type="ChEBI" id="CHEBI:231637"/>
        <dbReference type="EC" id="1.3.1.94"/>
    </reaction>
    <physiologicalReaction direction="right-to-left" evidence="5">
        <dbReference type="Rhea" id="RHEA:80729"/>
    </physiologicalReaction>
</comment>
<dbReference type="GO" id="GO:0160198">
    <property type="term" value="F:polyprenal reductase activity"/>
    <property type="evidence" value="ECO:0007669"/>
    <property type="project" value="UniProtKB-EC"/>
</dbReference>
<keyword evidence="5" id="KW-0560">Oxidoreductase</keyword>
<dbReference type="OrthoDB" id="541710at2759"/>
<dbReference type="InterPro" id="IPR039698">
    <property type="entry name" value="Dfg10/SRD5A3"/>
</dbReference>
<evidence type="ECO:0000256" key="3">
    <source>
        <dbReference type="ARBA" id="ARBA00022989"/>
    </source>
</evidence>
<comment type="caution">
    <text evidence="7">The sequence shown here is derived from an EMBL/GenBank/DDBJ whole genome shotgun (WGS) entry which is preliminary data.</text>
</comment>